<dbReference type="AlphaFoldDB" id="A0A561QXF2"/>
<keyword evidence="2" id="KW-1185">Reference proteome</keyword>
<keyword evidence="1" id="KW-0418">Kinase</keyword>
<dbReference type="Proteomes" id="UP000320653">
    <property type="component" value="Unassembled WGS sequence"/>
</dbReference>
<sequence>MPYDALSSKAYDRVLIIGNGGSGKTWLANRMAERLCCAPIHLDDVHWEPGRYGVARDKAIVERDVRRISSRPSWLIEGVYGWLANIAIDRTTLLIFLDLGCEECLSNIRSRGIQGGESAEDFQELLCWVAGYQFRHNNWNSREAHEKIFSRYDGPKFRLGSREAVNGYLSDVPAYA</sequence>
<reference evidence="1 2" key="1">
    <citation type="submission" date="2019-06" db="EMBL/GenBank/DDBJ databases">
        <title>Sorghum-associated microbial communities from plants grown in Nebraska, USA.</title>
        <authorList>
            <person name="Schachtman D."/>
        </authorList>
    </citation>
    <scope>NUCLEOTIDE SEQUENCE [LARGE SCALE GENOMIC DNA]</scope>
    <source>
        <strain evidence="1 2">1225</strain>
    </source>
</reference>
<keyword evidence="1" id="KW-0808">Transferase</keyword>
<dbReference type="PANTHER" id="PTHR37816:SF2">
    <property type="entry name" value="DNA TOPOLOGY MODULATION PROTEIN FLAR-RELATED PROTEIN"/>
    <property type="match status" value="1"/>
</dbReference>
<accession>A0A561QXF2</accession>
<dbReference type="InterPro" id="IPR027417">
    <property type="entry name" value="P-loop_NTPase"/>
</dbReference>
<comment type="caution">
    <text evidence="1">The sequence shown here is derived from an EMBL/GenBank/DDBJ whole genome shotgun (WGS) entry which is preliminary data.</text>
</comment>
<dbReference type="EMBL" id="VIWP01000003">
    <property type="protein sequence ID" value="TWF55045.1"/>
    <property type="molecule type" value="Genomic_DNA"/>
</dbReference>
<dbReference type="InterPro" id="IPR052922">
    <property type="entry name" value="Cytidylate_Kinase-2"/>
</dbReference>
<gene>
    <name evidence="1" type="ORF">FHW37_103919</name>
</gene>
<dbReference type="GO" id="GO:0016301">
    <property type="term" value="F:kinase activity"/>
    <property type="evidence" value="ECO:0007669"/>
    <property type="project" value="UniProtKB-KW"/>
</dbReference>
<dbReference type="PANTHER" id="PTHR37816">
    <property type="entry name" value="YALI0E33011P"/>
    <property type="match status" value="1"/>
</dbReference>
<dbReference type="SUPFAM" id="SSF52540">
    <property type="entry name" value="P-loop containing nucleoside triphosphate hydrolases"/>
    <property type="match status" value="1"/>
</dbReference>
<name>A0A561QXF2_9HYPH</name>
<proteinExistence type="predicted"/>
<dbReference type="Gene3D" id="3.40.50.300">
    <property type="entry name" value="P-loop containing nucleotide triphosphate hydrolases"/>
    <property type="match status" value="1"/>
</dbReference>
<evidence type="ECO:0000313" key="1">
    <source>
        <dbReference type="EMBL" id="TWF55045.1"/>
    </source>
</evidence>
<dbReference type="RefSeq" id="WP_186458263.1">
    <property type="nucleotide sequence ID" value="NZ_VIWP01000003.1"/>
</dbReference>
<organism evidence="1 2">
    <name type="scientific">Neorhizobium alkalisoli</name>
    <dbReference type="NCBI Taxonomy" id="528178"/>
    <lineage>
        <taxon>Bacteria</taxon>
        <taxon>Pseudomonadati</taxon>
        <taxon>Pseudomonadota</taxon>
        <taxon>Alphaproteobacteria</taxon>
        <taxon>Hyphomicrobiales</taxon>
        <taxon>Rhizobiaceae</taxon>
        <taxon>Rhizobium/Agrobacterium group</taxon>
        <taxon>Neorhizobium</taxon>
    </lineage>
</organism>
<evidence type="ECO:0000313" key="2">
    <source>
        <dbReference type="Proteomes" id="UP000320653"/>
    </source>
</evidence>
<protein>
    <submittedName>
        <fullName evidence="1">Adenylate kinase family enzyme</fullName>
    </submittedName>
</protein>